<dbReference type="Gene3D" id="1.20.120.330">
    <property type="entry name" value="Nucleotidyltransferases domain 2"/>
    <property type="match status" value="1"/>
</dbReference>
<dbReference type="GO" id="GO:0031083">
    <property type="term" value="C:BLOC-1 complex"/>
    <property type="evidence" value="ECO:0007669"/>
    <property type="project" value="TreeGrafter"/>
</dbReference>
<keyword evidence="4" id="KW-1185">Reference proteome</keyword>
<dbReference type="GO" id="GO:0099078">
    <property type="term" value="C:BORC complex"/>
    <property type="evidence" value="ECO:0007669"/>
    <property type="project" value="TreeGrafter"/>
</dbReference>
<comment type="caution">
    <text evidence="3">The sequence shown here is derived from an EMBL/GenBank/DDBJ whole genome shotgun (WGS) entry which is preliminary data.</text>
</comment>
<evidence type="ECO:0000313" key="4">
    <source>
        <dbReference type="Proteomes" id="UP001165289"/>
    </source>
</evidence>
<sequence length="127" mass="14786">MAEDQNFTSIEDVTSRTDTRNEMRTKSQKMFEDVSKYVQGELETNASEYELLTKMNNGTTNKYKQLTVKCVEMTKQTQELDDKYEELMPYFAMIDQLDSNLGQLEHAVMKLDSASKQLENKFKSLTK</sequence>
<comment type="similarity">
    <text evidence="1">Belongs to the BLOC1S2 family.</text>
</comment>
<evidence type="ECO:0000313" key="3">
    <source>
        <dbReference type="EMBL" id="KAI6652827.1"/>
    </source>
</evidence>
<evidence type="ECO:0000256" key="2">
    <source>
        <dbReference type="SAM" id="MobiDB-lite"/>
    </source>
</evidence>
<dbReference type="PANTHER" id="PTHR46479">
    <property type="entry name" value="BIOGENESIS OF LYSOSOME-RELATED ORGANELLES COMPLEX 1 SUBUNIT 2"/>
    <property type="match status" value="1"/>
</dbReference>
<dbReference type="Pfam" id="PF10046">
    <property type="entry name" value="BLOC1_2"/>
    <property type="match status" value="1"/>
</dbReference>
<feature type="compositionally biased region" description="Polar residues" evidence="2">
    <location>
        <begin position="1"/>
        <end position="12"/>
    </location>
</feature>
<dbReference type="GO" id="GO:0032418">
    <property type="term" value="P:lysosome localization"/>
    <property type="evidence" value="ECO:0007669"/>
    <property type="project" value="TreeGrafter"/>
</dbReference>
<protein>
    <submittedName>
        <fullName evidence="3">Biogenesis of lysosome-related organelles complex 1 subunit 2</fullName>
    </submittedName>
</protein>
<accession>A0AAV7JVJ1</accession>
<name>A0AAV7JVJ1_9METZ</name>
<feature type="region of interest" description="Disordered" evidence="2">
    <location>
        <begin position="1"/>
        <end position="28"/>
    </location>
</feature>
<dbReference type="AlphaFoldDB" id="A0AAV7JVJ1"/>
<dbReference type="GO" id="GO:0000930">
    <property type="term" value="C:gamma-tubulin complex"/>
    <property type="evidence" value="ECO:0007669"/>
    <property type="project" value="TreeGrafter"/>
</dbReference>
<dbReference type="PANTHER" id="PTHR46479:SF1">
    <property type="entry name" value="BIOGENESIS OF LYSOSOME-RELATED ORGANELLES COMPLEX 1 SUBUNIT 2"/>
    <property type="match status" value="1"/>
</dbReference>
<dbReference type="Proteomes" id="UP001165289">
    <property type="component" value="Unassembled WGS sequence"/>
</dbReference>
<dbReference type="GO" id="GO:0016197">
    <property type="term" value="P:endosomal transport"/>
    <property type="evidence" value="ECO:0007669"/>
    <property type="project" value="TreeGrafter"/>
</dbReference>
<gene>
    <name evidence="3" type="ORF">LOD99_4213</name>
</gene>
<feature type="compositionally biased region" description="Basic and acidic residues" evidence="2">
    <location>
        <begin position="13"/>
        <end position="28"/>
    </location>
</feature>
<organism evidence="3 4">
    <name type="scientific">Oopsacas minuta</name>
    <dbReference type="NCBI Taxonomy" id="111878"/>
    <lineage>
        <taxon>Eukaryota</taxon>
        <taxon>Metazoa</taxon>
        <taxon>Porifera</taxon>
        <taxon>Hexactinellida</taxon>
        <taxon>Hexasterophora</taxon>
        <taxon>Lyssacinosida</taxon>
        <taxon>Leucopsacidae</taxon>
        <taxon>Oopsacas</taxon>
    </lineage>
</organism>
<dbReference type="InterPro" id="IPR019269">
    <property type="entry name" value="BLOC1_su2"/>
</dbReference>
<reference evidence="3 4" key="1">
    <citation type="journal article" date="2023" name="BMC Biol.">
        <title>The compact genome of the sponge Oopsacas minuta (Hexactinellida) is lacking key metazoan core genes.</title>
        <authorList>
            <person name="Santini S."/>
            <person name="Schenkelaars Q."/>
            <person name="Jourda C."/>
            <person name="Duchesne M."/>
            <person name="Belahbib H."/>
            <person name="Rocher C."/>
            <person name="Selva M."/>
            <person name="Riesgo A."/>
            <person name="Vervoort M."/>
            <person name="Leys S.P."/>
            <person name="Kodjabachian L."/>
            <person name="Le Bivic A."/>
            <person name="Borchiellini C."/>
            <person name="Claverie J.M."/>
            <person name="Renard E."/>
        </authorList>
    </citation>
    <scope>NUCLEOTIDE SEQUENCE [LARGE SCALE GENOMIC DNA]</scope>
    <source>
        <strain evidence="3">SPO-2</strain>
    </source>
</reference>
<evidence type="ECO:0000256" key="1">
    <source>
        <dbReference type="ARBA" id="ARBA00008468"/>
    </source>
</evidence>
<dbReference type="EMBL" id="JAKMXF010000297">
    <property type="protein sequence ID" value="KAI6652827.1"/>
    <property type="molecule type" value="Genomic_DNA"/>
</dbReference>
<proteinExistence type="inferred from homology"/>
<dbReference type="GO" id="GO:0043015">
    <property type="term" value="F:gamma-tubulin binding"/>
    <property type="evidence" value="ECO:0007669"/>
    <property type="project" value="TreeGrafter"/>
</dbReference>